<dbReference type="PANTHER" id="PTHR11557:SF0">
    <property type="entry name" value="PORPHOBILINOGEN DEAMINASE"/>
    <property type="match status" value="1"/>
</dbReference>
<sequence>MASTTTTANNSNVFVIGTRRSQLAMAQAYIVRDELQQKFPDYEFKIEAMATTGDRILDVALSKIGEKSLFTKELELALDDGRVDFVVHSFKDLPTVLDPSMAIGAICERESPYDALVLAERTDKKYTLDTLPKGSVVGTSSLRRTAQIMRRRPDLEIKSVRGNIHTRLSKLDDPENGLDALVLAAAGLIRVGLGSRINQTLNGVMLHAVSQGALGIECRANDARVLKLLKALDHEETHIVCMAERAMMRELEGGCTVPIGVQTTLEGDILKLDGLVASLDGKQIAEFKDETKLDLSASLEAKEQVAGALGQSVAHALIKAGADVILKELNQDRKP</sequence>
<protein>
    <recommendedName>
        <fullName evidence="5">Porphobilinogen deaminase</fullName>
        <ecNumber evidence="4">2.5.1.61</ecNumber>
    </recommendedName>
    <alternativeName>
        <fullName evidence="10">Hydroxymethylbilane synthase</fullName>
    </alternativeName>
    <alternativeName>
        <fullName evidence="9">Pre-uroporphyrinogen synthase</fullName>
    </alternativeName>
</protein>
<proteinExistence type="inferred from homology"/>
<keyword evidence="14" id="KW-1185">Reference proteome</keyword>
<dbReference type="InterPro" id="IPR022417">
    <property type="entry name" value="Porphobilin_deaminase_N"/>
</dbReference>
<evidence type="ECO:0000256" key="4">
    <source>
        <dbReference type="ARBA" id="ARBA00012655"/>
    </source>
</evidence>
<dbReference type="GO" id="GO:0006782">
    <property type="term" value="P:protoporphyrinogen IX biosynthetic process"/>
    <property type="evidence" value="ECO:0007669"/>
    <property type="project" value="UniProtKB-UniPathway"/>
</dbReference>
<accession>A0A8H7SC52</accession>
<evidence type="ECO:0000256" key="1">
    <source>
        <dbReference type="ARBA" id="ARBA00001916"/>
    </source>
</evidence>
<dbReference type="CDD" id="cd13645">
    <property type="entry name" value="PBP2_HuPBGD_like"/>
    <property type="match status" value="1"/>
</dbReference>
<evidence type="ECO:0000259" key="12">
    <source>
        <dbReference type="Pfam" id="PF03900"/>
    </source>
</evidence>
<evidence type="ECO:0000256" key="8">
    <source>
        <dbReference type="ARBA" id="ARBA00023244"/>
    </source>
</evidence>
<reference evidence="13 14" key="1">
    <citation type="submission" date="2020-12" db="EMBL/GenBank/DDBJ databases">
        <title>Metabolic potential, ecology and presence of endohyphal bacteria is reflected in genomic diversity of Mucoromycotina.</title>
        <authorList>
            <person name="Muszewska A."/>
            <person name="Okrasinska A."/>
            <person name="Steczkiewicz K."/>
            <person name="Drgas O."/>
            <person name="Orlowska M."/>
            <person name="Perlinska-Lenart U."/>
            <person name="Aleksandrzak-Piekarczyk T."/>
            <person name="Szatraj K."/>
            <person name="Zielenkiewicz U."/>
            <person name="Pilsyk S."/>
            <person name="Malc E."/>
            <person name="Mieczkowski P."/>
            <person name="Kruszewska J.S."/>
            <person name="Biernat P."/>
            <person name="Pawlowska J."/>
        </authorList>
    </citation>
    <scope>NUCLEOTIDE SEQUENCE [LARGE SCALE GENOMIC DNA]</scope>
    <source>
        <strain evidence="13 14">CBS 142.35</strain>
    </source>
</reference>
<evidence type="ECO:0000256" key="3">
    <source>
        <dbReference type="ARBA" id="ARBA00005638"/>
    </source>
</evidence>
<gene>
    <name evidence="13" type="ORF">INT45_005760</name>
</gene>
<organism evidence="13 14">
    <name type="scientific">Circinella minor</name>
    <dbReference type="NCBI Taxonomy" id="1195481"/>
    <lineage>
        <taxon>Eukaryota</taxon>
        <taxon>Fungi</taxon>
        <taxon>Fungi incertae sedis</taxon>
        <taxon>Mucoromycota</taxon>
        <taxon>Mucoromycotina</taxon>
        <taxon>Mucoromycetes</taxon>
        <taxon>Mucorales</taxon>
        <taxon>Lichtheimiaceae</taxon>
        <taxon>Circinella</taxon>
    </lineage>
</organism>
<dbReference type="GO" id="GO:0005737">
    <property type="term" value="C:cytoplasm"/>
    <property type="evidence" value="ECO:0007669"/>
    <property type="project" value="TreeGrafter"/>
</dbReference>
<dbReference type="UniPathway" id="UPA00251">
    <property type="reaction ID" value="UER00319"/>
</dbReference>
<dbReference type="FunFam" id="3.30.160.40:FF:000002">
    <property type="entry name" value="Porphobilinogen deaminase"/>
    <property type="match status" value="1"/>
</dbReference>
<evidence type="ECO:0000256" key="5">
    <source>
        <dbReference type="ARBA" id="ARBA00016519"/>
    </source>
</evidence>
<dbReference type="InterPro" id="IPR000860">
    <property type="entry name" value="HemC"/>
</dbReference>
<feature type="domain" description="Porphobilinogen deaminase C-terminal" evidence="12">
    <location>
        <begin position="240"/>
        <end position="318"/>
    </location>
</feature>
<dbReference type="Proteomes" id="UP000646827">
    <property type="component" value="Unassembled WGS sequence"/>
</dbReference>
<dbReference type="SUPFAM" id="SSF53850">
    <property type="entry name" value="Periplasmic binding protein-like II"/>
    <property type="match status" value="1"/>
</dbReference>
<evidence type="ECO:0000256" key="2">
    <source>
        <dbReference type="ARBA" id="ARBA00004735"/>
    </source>
</evidence>
<dbReference type="HAMAP" id="MF_00260">
    <property type="entry name" value="Porphobil_deam"/>
    <property type="match status" value="1"/>
</dbReference>
<keyword evidence="7" id="KW-0350">Heme biosynthesis</keyword>
<name>A0A8H7SC52_9FUNG</name>
<evidence type="ECO:0000256" key="10">
    <source>
        <dbReference type="ARBA" id="ARBA00033064"/>
    </source>
</evidence>
<dbReference type="FunFam" id="3.40.190.10:FF:000260">
    <property type="entry name" value="Porphobilinogen deaminase"/>
    <property type="match status" value="1"/>
</dbReference>
<dbReference type="OrthoDB" id="564646at2759"/>
<comment type="pathway">
    <text evidence="2">Porphyrin-containing compound metabolism; protoporphyrin-IX biosynthesis; coproporphyrinogen-III from 5-aminolevulinate: step 2/4.</text>
</comment>
<dbReference type="PRINTS" id="PR00151">
    <property type="entry name" value="PORPHBDMNASE"/>
</dbReference>
<evidence type="ECO:0000259" key="11">
    <source>
        <dbReference type="Pfam" id="PF01379"/>
    </source>
</evidence>
<comment type="caution">
    <text evidence="13">The sequence shown here is derived from an EMBL/GenBank/DDBJ whole genome shotgun (WGS) entry which is preliminary data.</text>
</comment>
<dbReference type="Gene3D" id="3.40.190.10">
    <property type="entry name" value="Periplasmic binding protein-like II"/>
    <property type="match status" value="2"/>
</dbReference>
<dbReference type="EC" id="2.5.1.61" evidence="4"/>
<keyword evidence="8" id="KW-0627">Porphyrin biosynthesis</keyword>
<keyword evidence="6" id="KW-0808">Transferase</keyword>
<dbReference type="FunFam" id="3.40.190.10:FF:000005">
    <property type="entry name" value="Porphobilinogen deaminase"/>
    <property type="match status" value="1"/>
</dbReference>
<comment type="similarity">
    <text evidence="3">Belongs to the HMBS family.</text>
</comment>
<dbReference type="InterPro" id="IPR022418">
    <property type="entry name" value="Porphobilinogen_deaminase_C"/>
</dbReference>
<dbReference type="AlphaFoldDB" id="A0A8H7SC52"/>
<evidence type="ECO:0000256" key="9">
    <source>
        <dbReference type="ARBA" id="ARBA00030685"/>
    </source>
</evidence>
<dbReference type="Pfam" id="PF01379">
    <property type="entry name" value="Porphobil_deam"/>
    <property type="match status" value="1"/>
</dbReference>
<evidence type="ECO:0000256" key="7">
    <source>
        <dbReference type="ARBA" id="ARBA00023133"/>
    </source>
</evidence>
<dbReference type="Gene3D" id="3.30.160.40">
    <property type="entry name" value="Porphobilinogen deaminase, C-terminal domain"/>
    <property type="match status" value="1"/>
</dbReference>
<dbReference type="NCBIfam" id="TIGR00212">
    <property type="entry name" value="hemC"/>
    <property type="match status" value="1"/>
</dbReference>
<dbReference type="InterPro" id="IPR022419">
    <property type="entry name" value="Porphobilin_deaminase_cofac_BS"/>
</dbReference>
<dbReference type="EMBL" id="JAEPRB010000013">
    <property type="protein sequence ID" value="KAG2226795.1"/>
    <property type="molecule type" value="Genomic_DNA"/>
</dbReference>
<dbReference type="InterPro" id="IPR036803">
    <property type="entry name" value="Porphobilinogen_deaminase_C_sf"/>
</dbReference>
<evidence type="ECO:0000313" key="13">
    <source>
        <dbReference type="EMBL" id="KAG2226795.1"/>
    </source>
</evidence>
<feature type="domain" description="Porphobilinogen deaminase N-terminal" evidence="11">
    <location>
        <begin position="15"/>
        <end position="226"/>
    </location>
</feature>
<dbReference type="PROSITE" id="PS00533">
    <property type="entry name" value="PORPHOBILINOGEN_DEAM"/>
    <property type="match status" value="1"/>
</dbReference>
<dbReference type="GO" id="GO:0004418">
    <property type="term" value="F:hydroxymethylbilane synthase activity"/>
    <property type="evidence" value="ECO:0007669"/>
    <property type="project" value="UniProtKB-EC"/>
</dbReference>
<comment type="cofactor">
    <cofactor evidence="1">
        <name>dipyrromethane</name>
        <dbReference type="ChEBI" id="CHEBI:60342"/>
    </cofactor>
</comment>
<dbReference type="PIRSF" id="PIRSF001438">
    <property type="entry name" value="4pyrrol_synth_OHMeBilane_synth"/>
    <property type="match status" value="1"/>
</dbReference>
<dbReference type="PANTHER" id="PTHR11557">
    <property type="entry name" value="PORPHOBILINOGEN DEAMINASE"/>
    <property type="match status" value="1"/>
</dbReference>
<evidence type="ECO:0000256" key="6">
    <source>
        <dbReference type="ARBA" id="ARBA00022679"/>
    </source>
</evidence>
<dbReference type="Pfam" id="PF03900">
    <property type="entry name" value="Porphobil_deamC"/>
    <property type="match status" value="1"/>
</dbReference>
<dbReference type="SUPFAM" id="SSF54782">
    <property type="entry name" value="Porphobilinogen deaminase (hydroxymethylbilane synthase), C-terminal domain"/>
    <property type="match status" value="1"/>
</dbReference>
<evidence type="ECO:0000313" key="14">
    <source>
        <dbReference type="Proteomes" id="UP000646827"/>
    </source>
</evidence>